<dbReference type="Gene3D" id="3.40.190.10">
    <property type="entry name" value="Periplasmic binding protein-like II"/>
    <property type="match status" value="2"/>
</dbReference>
<dbReference type="SUPFAM" id="SSF53850">
    <property type="entry name" value="Periplasmic binding protein-like II"/>
    <property type="match status" value="1"/>
</dbReference>
<dbReference type="InterPro" id="IPR006059">
    <property type="entry name" value="SBP"/>
</dbReference>
<dbReference type="Proteomes" id="UP000216033">
    <property type="component" value="Unassembled WGS sequence"/>
</dbReference>
<name>A0A270BWD5_9PROT</name>
<dbReference type="EMBL" id="NDFP01000001">
    <property type="protein sequence ID" value="PAL29289.1"/>
    <property type="molecule type" value="Genomic_DNA"/>
</dbReference>
<accession>A0A270BWD5</accession>
<protein>
    <recommendedName>
        <fullName evidence="4">ABC transporter substrate-binding protein</fullName>
    </recommendedName>
</protein>
<dbReference type="STRING" id="1231343.Absy_025_021"/>
<gene>
    <name evidence="2" type="ORF">B9K05_01150</name>
</gene>
<evidence type="ECO:0000256" key="1">
    <source>
        <dbReference type="ARBA" id="ARBA00022729"/>
    </source>
</evidence>
<dbReference type="Pfam" id="PF13416">
    <property type="entry name" value="SBP_bac_8"/>
    <property type="match status" value="1"/>
</dbReference>
<keyword evidence="3" id="KW-1185">Reference proteome</keyword>
<dbReference type="PANTHER" id="PTHR30222:SF2">
    <property type="entry name" value="ABC TRANSPORTER SUBSTRATE-BINDING PROTEIN"/>
    <property type="match status" value="1"/>
</dbReference>
<proteinExistence type="predicted"/>
<dbReference type="AlphaFoldDB" id="A0A270BWD5"/>
<reference evidence="2 3" key="1">
    <citation type="submission" date="2017-04" db="EMBL/GenBank/DDBJ databases">
        <title>Kefir bacterial isolates.</title>
        <authorList>
            <person name="Kim Y."/>
            <person name="Blasche S."/>
            <person name="Patil K.R."/>
        </authorList>
    </citation>
    <scope>NUCLEOTIDE SEQUENCE [LARGE SCALE GENOMIC DNA]</scope>
    <source>
        <strain evidence="2 3">KR-2</strain>
    </source>
</reference>
<keyword evidence="1" id="KW-0732">Signal</keyword>
<evidence type="ECO:0008006" key="4">
    <source>
        <dbReference type="Google" id="ProtNLM"/>
    </source>
</evidence>
<evidence type="ECO:0000313" key="2">
    <source>
        <dbReference type="EMBL" id="PAL29289.1"/>
    </source>
</evidence>
<dbReference type="OrthoDB" id="9815444at2"/>
<dbReference type="PANTHER" id="PTHR30222">
    <property type="entry name" value="SPERMIDINE/PUTRESCINE-BINDING PERIPLASMIC PROTEIN"/>
    <property type="match status" value="1"/>
</dbReference>
<comment type="caution">
    <text evidence="2">The sequence shown here is derived from an EMBL/GenBank/DDBJ whole genome shotgun (WGS) entry which is preliminary data.</text>
</comment>
<organism evidence="2 3">
    <name type="scientific">Acetobacter syzygii</name>
    <dbReference type="NCBI Taxonomy" id="146476"/>
    <lineage>
        <taxon>Bacteria</taxon>
        <taxon>Pseudomonadati</taxon>
        <taxon>Pseudomonadota</taxon>
        <taxon>Alphaproteobacteria</taxon>
        <taxon>Acetobacterales</taxon>
        <taxon>Acetobacteraceae</taxon>
        <taxon>Acetobacter</taxon>
    </lineage>
</organism>
<evidence type="ECO:0000313" key="3">
    <source>
        <dbReference type="Proteomes" id="UP000216033"/>
    </source>
</evidence>
<sequence>MRFPLFSLPFLTTPSRQALSSQEQGGTSSLRNFGRRKALLAGLGCLSPLVMPTTASARHVQKSAKSVKGLHILTFAGKIAEIQNKVLFKPYEQLTRQTIVPHGWNGQVFDLQHFAEQTHHAVAAVMMECSSLRTGCTLKLLSRHQTDSSSSNCGQPSTTIDYAMAWDKARFDNTPSWSDFWDVARHPGRRALRRDPRLTLEIALLADGVPPNALYHALATPEGIDHAFLKLEQLRPYIAWWSTPEEAGRILTSGGALMGCVPTGEILGTTEPNRQRFGLYWQQRLQVQYGWGVLAMAANNPAALAFVSWLEQPAQQQAFANGWPSLPSMTELNALTPRIGHIPPPITVDDGFWENNLDKLTERFQQWVRHA</sequence>